<keyword evidence="4" id="KW-0238">DNA-binding</keyword>
<dbReference type="STRING" id="1069680.M7P5Z7"/>
<comment type="similarity">
    <text evidence="2 7">Belongs to the HSF family.</text>
</comment>
<dbReference type="SMART" id="SM00415">
    <property type="entry name" value="HSF"/>
    <property type="match status" value="1"/>
</dbReference>
<evidence type="ECO:0000256" key="1">
    <source>
        <dbReference type="ARBA" id="ARBA00004123"/>
    </source>
</evidence>
<evidence type="ECO:0000313" key="9">
    <source>
        <dbReference type="EMBL" id="EMR09260.1"/>
    </source>
</evidence>
<dbReference type="Proteomes" id="UP000011958">
    <property type="component" value="Unassembled WGS sequence"/>
</dbReference>
<dbReference type="GO" id="GO:0034605">
    <property type="term" value="P:cellular response to heat"/>
    <property type="evidence" value="ECO:0007669"/>
    <property type="project" value="EnsemblFungi"/>
</dbReference>
<dbReference type="GO" id="GO:0001228">
    <property type="term" value="F:DNA-binding transcription activator activity, RNA polymerase II-specific"/>
    <property type="evidence" value="ECO:0007669"/>
    <property type="project" value="EnsemblFungi"/>
</dbReference>
<dbReference type="GO" id="GO:0005634">
    <property type="term" value="C:nucleus"/>
    <property type="evidence" value="ECO:0007669"/>
    <property type="project" value="UniProtKB-SubCell"/>
</dbReference>
<dbReference type="Pfam" id="PF00447">
    <property type="entry name" value="HSF_DNA-bind"/>
    <property type="match status" value="1"/>
</dbReference>
<dbReference type="Gene3D" id="1.10.10.10">
    <property type="entry name" value="Winged helix-like DNA-binding domain superfamily/Winged helix DNA-binding domain"/>
    <property type="match status" value="1"/>
</dbReference>
<evidence type="ECO:0000256" key="3">
    <source>
        <dbReference type="ARBA" id="ARBA00023015"/>
    </source>
</evidence>
<dbReference type="FunFam" id="1.10.10.10:FF:000027">
    <property type="entry name" value="Heat shock transcription factor 1"/>
    <property type="match status" value="1"/>
</dbReference>
<dbReference type="AlphaFoldDB" id="M7P5Z7"/>
<keyword evidence="3" id="KW-0805">Transcription regulation</keyword>
<keyword evidence="6" id="KW-0539">Nucleus</keyword>
<name>M7P5Z7_PNEMU</name>
<evidence type="ECO:0000256" key="6">
    <source>
        <dbReference type="ARBA" id="ARBA00023242"/>
    </source>
</evidence>
<dbReference type="eggNOG" id="KOG0627">
    <property type="taxonomic scope" value="Eukaryota"/>
</dbReference>
<dbReference type="OrthoDB" id="60033at2759"/>
<evidence type="ECO:0000256" key="5">
    <source>
        <dbReference type="ARBA" id="ARBA00023163"/>
    </source>
</evidence>
<protein>
    <recommendedName>
        <fullName evidence="8">HSF-type DNA-binding domain-containing protein</fullName>
    </recommendedName>
</protein>
<evidence type="ECO:0000313" key="10">
    <source>
        <dbReference type="Proteomes" id="UP000011958"/>
    </source>
</evidence>
<gene>
    <name evidence="9" type="ORF">PNEG_02594</name>
</gene>
<dbReference type="HOGENOM" id="CLU_604277_0_0_1"/>
<dbReference type="EMBL" id="AFWA02000011">
    <property type="protein sequence ID" value="EMR09260.1"/>
    <property type="molecule type" value="Genomic_DNA"/>
</dbReference>
<dbReference type="PROSITE" id="PS00434">
    <property type="entry name" value="HSF_DOMAIN"/>
    <property type="match status" value="1"/>
</dbReference>
<sequence>MSVDPLFGGDLVKSPAALGNFIPLPQAKNVPAFLNKLYNMVSDSASDSLIKWSASGDSFLVLRPEHVAKHILPRFFKHHNFSSFVRQLNMYGFHKVPHLQHGVLESDSPNEVLEFSNPNFLRDQPDLLCLVTRKKGPQSGEDGSSLDYSAIISEIQSIKKHQLTISSDLKRIQMDNQALWQEALNSREKCRHLQETIDKILKFLVSMFSPEKRSLVQKKRRLLLEEKSVSSQEENCHSNYSVSNVGNHFSPQELLPNDDVVLSCLIEQGIIQNDENRFTLPYLNTTPLLTPPLICSHENLSIEQPYSNNILEIKTNENLDKNINSQIISQDQALQSLVNLLGMDINQINPELPAEDNVEIVKNVSNGNYTLESKNNSTEYFPNEYDYENVDIDEFLNQYGSEHSFDENNSILSNSSVKKDSNTGISQEINGVNGDININKNFLISGSKRKRIY</sequence>
<comment type="caution">
    <text evidence="9">The sequence shown here is derived from an EMBL/GenBank/DDBJ whole genome shotgun (WGS) entry which is preliminary data.</text>
</comment>
<reference evidence="10" key="1">
    <citation type="journal article" date="2016" name="Nat. Commun.">
        <title>Genome analysis of three Pneumocystis species reveals adaptation mechanisms to life exclusively in mammalian hosts.</title>
        <authorList>
            <person name="Ma L."/>
            <person name="Chen Z."/>
            <person name="Huang D.W."/>
            <person name="Kutty G."/>
            <person name="Ishihara M."/>
            <person name="Wang H."/>
            <person name="Abouelleil A."/>
            <person name="Bishop L."/>
            <person name="Davey E."/>
            <person name="Deng R."/>
            <person name="Deng X."/>
            <person name="Fan L."/>
            <person name="Fantoni G."/>
            <person name="Fitzgerald M."/>
            <person name="Gogineni E."/>
            <person name="Goldberg J.M."/>
            <person name="Handley G."/>
            <person name="Hu X."/>
            <person name="Huber C."/>
            <person name="Jiao X."/>
            <person name="Jones K."/>
            <person name="Levin J.Z."/>
            <person name="Liu Y."/>
            <person name="Macdonald P."/>
            <person name="Melnikov A."/>
            <person name="Raley C."/>
            <person name="Sassi M."/>
            <person name="Sherman B.T."/>
            <person name="Song X."/>
            <person name="Sykes S."/>
            <person name="Tran B."/>
            <person name="Walsh L."/>
            <person name="Xia Y."/>
            <person name="Yang J."/>
            <person name="Young S."/>
            <person name="Zeng Q."/>
            <person name="Zheng X."/>
            <person name="Stephens R."/>
            <person name="Nusbaum C."/>
            <person name="Birren B.W."/>
            <person name="Azadi P."/>
            <person name="Lempicki R.A."/>
            <person name="Cuomo C.A."/>
            <person name="Kovacs J.A."/>
        </authorList>
    </citation>
    <scope>NUCLEOTIDE SEQUENCE [LARGE SCALE GENOMIC DNA]</scope>
    <source>
        <strain evidence="10">B123</strain>
    </source>
</reference>
<dbReference type="InterPro" id="IPR000232">
    <property type="entry name" value="HSF_DNA-bd"/>
</dbReference>
<comment type="subcellular location">
    <subcellularLocation>
        <location evidence="1">Nucleus</location>
    </subcellularLocation>
</comment>
<dbReference type="PANTHER" id="PTHR10015:SF427">
    <property type="entry name" value="HEAT SHOCK FACTOR PROTEIN"/>
    <property type="match status" value="1"/>
</dbReference>
<organism evidence="9 10">
    <name type="scientific">Pneumocystis murina (strain B123)</name>
    <name type="common">Mouse pneumocystis pneumonia agent</name>
    <name type="synonym">Pneumocystis carinii f. sp. muris</name>
    <dbReference type="NCBI Taxonomy" id="1069680"/>
    <lineage>
        <taxon>Eukaryota</taxon>
        <taxon>Fungi</taxon>
        <taxon>Dikarya</taxon>
        <taxon>Ascomycota</taxon>
        <taxon>Taphrinomycotina</taxon>
        <taxon>Pneumocystomycetes</taxon>
        <taxon>Pneumocystaceae</taxon>
        <taxon>Pneumocystis</taxon>
    </lineage>
</organism>
<keyword evidence="5" id="KW-0804">Transcription</keyword>
<dbReference type="PANTHER" id="PTHR10015">
    <property type="entry name" value="HEAT SHOCK TRANSCRIPTION FACTOR"/>
    <property type="match status" value="1"/>
</dbReference>
<keyword evidence="10" id="KW-1185">Reference proteome</keyword>
<dbReference type="InterPro" id="IPR036388">
    <property type="entry name" value="WH-like_DNA-bd_sf"/>
</dbReference>
<dbReference type="PRINTS" id="PR00056">
    <property type="entry name" value="HSFDOMAIN"/>
</dbReference>
<dbReference type="SUPFAM" id="SSF46785">
    <property type="entry name" value="Winged helix' DNA-binding domain"/>
    <property type="match status" value="1"/>
</dbReference>
<feature type="domain" description="HSF-type DNA-binding" evidence="8">
    <location>
        <begin position="72"/>
        <end position="96"/>
    </location>
</feature>
<dbReference type="VEuPathDB" id="FungiDB:PNEG_02594"/>
<dbReference type="GeneID" id="19896286"/>
<dbReference type="InterPro" id="IPR036390">
    <property type="entry name" value="WH_DNA-bd_sf"/>
</dbReference>
<proteinExistence type="inferred from homology"/>
<dbReference type="RefSeq" id="XP_007874609.1">
    <property type="nucleotide sequence ID" value="XM_007876418.1"/>
</dbReference>
<dbReference type="GO" id="GO:0005737">
    <property type="term" value="C:cytoplasm"/>
    <property type="evidence" value="ECO:0007669"/>
    <property type="project" value="EnsemblFungi"/>
</dbReference>
<evidence type="ECO:0000256" key="4">
    <source>
        <dbReference type="ARBA" id="ARBA00023125"/>
    </source>
</evidence>
<evidence type="ECO:0000256" key="2">
    <source>
        <dbReference type="ARBA" id="ARBA00006403"/>
    </source>
</evidence>
<evidence type="ECO:0000259" key="8">
    <source>
        <dbReference type="PROSITE" id="PS00434"/>
    </source>
</evidence>
<evidence type="ECO:0000256" key="7">
    <source>
        <dbReference type="RuleBase" id="RU004020"/>
    </source>
</evidence>
<dbReference type="GO" id="GO:0000978">
    <property type="term" value="F:RNA polymerase II cis-regulatory region sequence-specific DNA binding"/>
    <property type="evidence" value="ECO:0007669"/>
    <property type="project" value="EnsemblFungi"/>
</dbReference>
<dbReference type="GO" id="GO:0000785">
    <property type="term" value="C:chromatin"/>
    <property type="evidence" value="ECO:0007669"/>
    <property type="project" value="EnsemblFungi"/>
</dbReference>
<accession>M7P5Z7</accession>